<protein>
    <submittedName>
        <fullName evidence="1">Glycosyltransferase</fullName>
    </submittedName>
</protein>
<evidence type="ECO:0000313" key="2">
    <source>
        <dbReference type="Proteomes" id="UP000285793"/>
    </source>
</evidence>
<dbReference type="EMBL" id="PQJL01000001">
    <property type="protein sequence ID" value="ROW64865.1"/>
    <property type="molecule type" value="Genomic_DNA"/>
</dbReference>
<keyword evidence="1" id="KW-0808">Transferase</keyword>
<reference evidence="1 2" key="1">
    <citation type="journal article" date="2018" name="Front. Microbiol.">
        <title>An Investigation of an Acute Gastroenteritis Outbreak: Cronobacter sakazakii, a Potential Cause of Food-Borne Illness.</title>
        <authorList>
            <person name="Yong W."/>
            <person name="Guo B."/>
            <person name="Shi X."/>
            <person name="Cheng T."/>
            <person name="Chen M."/>
            <person name="Jiang X."/>
            <person name="Ye Y."/>
            <person name="Wang J."/>
            <person name="Xie G."/>
            <person name="Ding J."/>
        </authorList>
    </citation>
    <scope>NUCLEOTIDE SEQUENCE [LARGE SCALE GENOMIC DNA]</scope>
    <source>
        <strain evidence="1 2">S1</strain>
    </source>
</reference>
<gene>
    <name evidence="1" type="ORF">C3E80_01445</name>
</gene>
<dbReference type="Gene3D" id="3.90.550.10">
    <property type="entry name" value="Spore Coat Polysaccharide Biosynthesis Protein SpsA, Chain A"/>
    <property type="match status" value="1"/>
</dbReference>
<dbReference type="GO" id="GO:0016740">
    <property type="term" value="F:transferase activity"/>
    <property type="evidence" value="ECO:0007669"/>
    <property type="project" value="UniProtKB-KW"/>
</dbReference>
<name>A0A423Y4Q7_9ENTR</name>
<dbReference type="PANTHER" id="PTHR34496:SF10">
    <property type="entry name" value="GLCNAC TRANSFERASE"/>
    <property type="match status" value="1"/>
</dbReference>
<dbReference type="AlphaFoldDB" id="A0A423Y4Q7"/>
<evidence type="ECO:0000313" key="1">
    <source>
        <dbReference type="EMBL" id="ROW64865.1"/>
    </source>
</evidence>
<comment type="caution">
    <text evidence="1">The sequence shown here is derived from an EMBL/GenBank/DDBJ whole genome shotgun (WGS) entry which is preliminary data.</text>
</comment>
<accession>A0A423Y4Q7</accession>
<dbReference type="Pfam" id="PF11397">
    <property type="entry name" value="GlcNAc"/>
    <property type="match status" value="1"/>
</dbReference>
<dbReference type="RefSeq" id="WP_105653952.1">
    <property type="nucleotide sequence ID" value="NZ_CP187994.1"/>
</dbReference>
<dbReference type="PANTHER" id="PTHR34496">
    <property type="entry name" value="GLCNAC TRANSFERASE-RELATED"/>
    <property type="match status" value="1"/>
</dbReference>
<organism evidence="1 2">
    <name type="scientific">Cronobacter malonaticus</name>
    <dbReference type="NCBI Taxonomy" id="413503"/>
    <lineage>
        <taxon>Bacteria</taxon>
        <taxon>Pseudomonadati</taxon>
        <taxon>Pseudomonadota</taxon>
        <taxon>Gammaproteobacteria</taxon>
        <taxon>Enterobacterales</taxon>
        <taxon>Enterobacteriaceae</taxon>
        <taxon>Cronobacter</taxon>
    </lineage>
</organism>
<dbReference type="InterPro" id="IPR029044">
    <property type="entry name" value="Nucleotide-diphossugar_trans"/>
</dbReference>
<dbReference type="InterPro" id="IPR021067">
    <property type="entry name" value="Glycosyltransferase"/>
</dbReference>
<proteinExistence type="predicted"/>
<sequence length="446" mass="51263">MSHNSFPGIFVSIASYRDPELIPTIKDMLEMAACPERLHITVCWQDNNDITHFLNQGFTVAFVESHESGALYKLSFAGVVIQVISLHYYNSQGACWARHMAETRFDNEDYFLQIDSHCRFIKNWDEEMINTIEDLRSCSSKPVLSTYPPPYTPGDQEDRKNYISRLIFREFTQQGIVMLSSRPVTLTSPLRCGYLAGGFIFADGSFVKEVPNDPLIFFAGEEIAMAVRAWTSGYDIYCPHKILLWHFYGRRQHPKVWGDHSNQAKETGSVTLAWWERDRVAKQRVRTLLGLEQPPCEMGKYGLGTTRDFYSFEQAIGVNFRQRSVHPAVLDENKISFFSPDNPETPQKDSVFIFPYRKVVKFSKTELDYQRSDVSWWHLGIYDVKNTLIYRQELTPEALTKKLVATEDSLDLIVEFTSPAAVAPVSVRLSPFSDNEGWGEVLQKPW</sequence>
<dbReference type="SUPFAM" id="SSF53448">
    <property type="entry name" value="Nucleotide-diphospho-sugar transferases"/>
    <property type="match status" value="1"/>
</dbReference>
<dbReference type="Proteomes" id="UP000285793">
    <property type="component" value="Unassembled WGS sequence"/>
</dbReference>